<evidence type="ECO:0000313" key="9">
    <source>
        <dbReference type="Proteomes" id="UP001630127"/>
    </source>
</evidence>
<dbReference type="SUPFAM" id="SSF47954">
    <property type="entry name" value="Cyclin-like"/>
    <property type="match status" value="2"/>
</dbReference>
<dbReference type="InterPro" id="IPR004367">
    <property type="entry name" value="Cyclin_C-dom"/>
</dbReference>
<organism evidence="8 9">
    <name type="scientific">Cinchona calisaya</name>
    <dbReference type="NCBI Taxonomy" id="153742"/>
    <lineage>
        <taxon>Eukaryota</taxon>
        <taxon>Viridiplantae</taxon>
        <taxon>Streptophyta</taxon>
        <taxon>Embryophyta</taxon>
        <taxon>Tracheophyta</taxon>
        <taxon>Spermatophyta</taxon>
        <taxon>Magnoliopsida</taxon>
        <taxon>eudicotyledons</taxon>
        <taxon>Gunneridae</taxon>
        <taxon>Pentapetalae</taxon>
        <taxon>asterids</taxon>
        <taxon>lamiids</taxon>
        <taxon>Gentianales</taxon>
        <taxon>Rubiaceae</taxon>
        <taxon>Cinchonoideae</taxon>
        <taxon>Cinchoneae</taxon>
        <taxon>Cinchona</taxon>
    </lineage>
</organism>
<evidence type="ECO:0000256" key="5">
    <source>
        <dbReference type="RuleBase" id="RU000383"/>
    </source>
</evidence>
<dbReference type="Pfam" id="PF00134">
    <property type="entry name" value="Cyclin_N"/>
    <property type="match status" value="1"/>
</dbReference>
<dbReference type="FunFam" id="1.10.472.10:FF:000060">
    <property type="entry name" value="D6-type cyclin"/>
    <property type="match status" value="1"/>
</dbReference>
<evidence type="ECO:0000256" key="4">
    <source>
        <dbReference type="ARBA" id="ARBA00023306"/>
    </source>
</evidence>
<dbReference type="Proteomes" id="UP001630127">
    <property type="component" value="Unassembled WGS sequence"/>
</dbReference>
<dbReference type="SMART" id="SM01332">
    <property type="entry name" value="Cyclin_C"/>
    <property type="match status" value="1"/>
</dbReference>
<dbReference type="InterPro" id="IPR013763">
    <property type="entry name" value="Cyclin-like_dom"/>
</dbReference>
<dbReference type="Pfam" id="PF02984">
    <property type="entry name" value="Cyclin_C"/>
    <property type="match status" value="1"/>
</dbReference>
<dbReference type="PANTHER" id="PTHR10177">
    <property type="entry name" value="CYCLINS"/>
    <property type="match status" value="1"/>
</dbReference>
<evidence type="ECO:0000256" key="2">
    <source>
        <dbReference type="ARBA" id="ARBA00022618"/>
    </source>
</evidence>
<comment type="caution">
    <text evidence="8">The sequence shown here is derived from an EMBL/GenBank/DDBJ whole genome shotgun (WGS) entry which is preliminary data.</text>
</comment>
<proteinExistence type="inferred from homology"/>
<keyword evidence="2" id="KW-0132">Cell division</keyword>
<dbReference type="InterPro" id="IPR048258">
    <property type="entry name" value="Cyclins_cyclin-box"/>
</dbReference>
<evidence type="ECO:0000256" key="3">
    <source>
        <dbReference type="ARBA" id="ARBA00023127"/>
    </source>
</evidence>
<dbReference type="InterPro" id="IPR039361">
    <property type="entry name" value="Cyclin"/>
</dbReference>
<sequence>MAPSFDYAMSSLLCAEDNISVFGDDDDDEVFDMGEFEDRCHQEKLQMNGFYGEEILNGLTLPMLSEECLVLMIKKECEHLPASDYLKRLKNGDLDFDARQGAIDWIKQVQAHFNFGPLCLYLSLNYLDRFLSAYEQPAKSWMMNLVALACLALAAKMEETEVPLIVDLQVGDSKLFDAKTIQRMEILVLSTLNWRMQSVTPFSFLDYFLKKISGDESSSRTSIARATELILSTFKGIDFLEYRPSEIAAAVAISVAGEAQAIDTETAISALIKHVQKDKVIKCVELIKGLSSLRDFPSASAPSVPQSPIGVLDAACFSCKTDDAAAVGSCANSSHSSPVAKRMRLVDL</sequence>
<dbReference type="GO" id="GO:0051301">
    <property type="term" value="P:cell division"/>
    <property type="evidence" value="ECO:0007669"/>
    <property type="project" value="UniProtKB-KW"/>
</dbReference>
<evidence type="ECO:0000256" key="1">
    <source>
        <dbReference type="ARBA" id="ARBA00009065"/>
    </source>
</evidence>
<dbReference type="AlphaFoldDB" id="A0ABD2YBP1"/>
<dbReference type="EMBL" id="JBJUIK010000014">
    <property type="protein sequence ID" value="KAL3504846.1"/>
    <property type="molecule type" value="Genomic_DNA"/>
</dbReference>
<dbReference type="CDD" id="cd20544">
    <property type="entry name" value="CYCLIN_AtCycD-like_rpt2"/>
    <property type="match status" value="1"/>
</dbReference>
<dbReference type="Gene3D" id="1.10.472.10">
    <property type="entry name" value="Cyclin-like"/>
    <property type="match status" value="2"/>
</dbReference>
<name>A0ABD2YBP1_9GENT</name>
<keyword evidence="9" id="KW-1185">Reference proteome</keyword>
<evidence type="ECO:0000259" key="7">
    <source>
        <dbReference type="SMART" id="SM01332"/>
    </source>
</evidence>
<evidence type="ECO:0008006" key="10">
    <source>
        <dbReference type="Google" id="ProtNLM"/>
    </source>
</evidence>
<dbReference type="SMART" id="SM00385">
    <property type="entry name" value="CYCLIN"/>
    <property type="match status" value="1"/>
</dbReference>
<protein>
    <recommendedName>
        <fullName evidence="10">Cyclin N-terminal domain-containing protein</fullName>
    </recommendedName>
</protein>
<reference evidence="8 9" key="1">
    <citation type="submission" date="2024-11" db="EMBL/GenBank/DDBJ databases">
        <title>A near-complete genome assembly of Cinchona calisaya.</title>
        <authorList>
            <person name="Lian D.C."/>
            <person name="Zhao X.W."/>
            <person name="Wei L."/>
        </authorList>
    </citation>
    <scope>NUCLEOTIDE SEQUENCE [LARGE SCALE GENOMIC DNA]</scope>
    <source>
        <tissue evidence="8">Nenye</tissue>
    </source>
</reference>
<dbReference type="InterPro" id="IPR006671">
    <property type="entry name" value="Cyclin_N"/>
</dbReference>
<keyword evidence="3 5" id="KW-0195">Cyclin</keyword>
<gene>
    <name evidence="8" type="ORF">ACH5RR_034687</name>
</gene>
<accession>A0ABD2YBP1</accession>
<keyword evidence="4" id="KW-0131">Cell cycle</keyword>
<dbReference type="PROSITE" id="PS00292">
    <property type="entry name" value="CYCLINS"/>
    <property type="match status" value="1"/>
</dbReference>
<feature type="domain" description="Cyclin C-terminal" evidence="7">
    <location>
        <begin position="199"/>
        <end position="320"/>
    </location>
</feature>
<evidence type="ECO:0000313" key="8">
    <source>
        <dbReference type="EMBL" id="KAL3504846.1"/>
    </source>
</evidence>
<comment type="similarity">
    <text evidence="1">Belongs to the cyclin family. Cyclin D subfamily.</text>
</comment>
<dbReference type="CDD" id="cd20543">
    <property type="entry name" value="CYCLIN_AtCycD-like_rpt1"/>
    <property type="match status" value="1"/>
</dbReference>
<dbReference type="InterPro" id="IPR036915">
    <property type="entry name" value="Cyclin-like_sf"/>
</dbReference>
<evidence type="ECO:0000259" key="6">
    <source>
        <dbReference type="SMART" id="SM00385"/>
    </source>
</evidence>
<dbReference type="FunFam" id="1.10.472.10:FF:000040">
    <property type="entry name" value="D6-type cyclin"/>
    <property type="match status" value="1"/>
</dbReference>
<feature type="domain" description="Cyclin-like" evidence="6">
    <location>
        <begin position="104"/>
        <end position="190"/>
    </location>
</feature>